<keyword evidence="1" id="KW-0813">Transport</keyword>
<keyword evidence="1" id="KW-0997">Cell inner membrane</keyword>
<dbReference type="KEGG" id="drg:H9K76_19830"/>
<dbReference type="EMBL" id="CP060714">
    <property type="protein sequence ID" value="QNN59743.1"/>
    <property type="molecule type" value="Genomic_DNA"/>
</dbReference>
<proteinExistence type="inferred from homology"/>
<dbReference type="Proteomes" id="UP000515811">
    <property type="component" value="Chromosome"/>
</dbReference>
<evidence type="ECO:0000313" key="3">
    <source>
        <dbReference type="Proteomes" id="UP000515811"/>
    </source>
</evidence>
<feature type="transmembrane region" description="Helical" evidence="1">
    <location>
        <begin position="126"/>
        <end position="146"/>
    </location>
</feature>
<feature type="transmembrane region" description="Helical" evidence="1">
    <location>
        <begin position="96"/>
        <end position="114"/>
    </location>
</feature>
<dbReference type="GO" id="GO:0022857">
    <property type="term" value="F:transmembrane transporter activity"/>
    <property type="evidence" value="ECO:0007669"/>
    <property type="project" value="UniProtKB-UniRule"/>
</dbReference>
<organism evidence="2 3">
    <name type="scientific">Diaphorobacter ruginosibacter</name>
    <dbReference type="NCBI Taxonomy" id="1715720"/>
    <lineage>
        <taxon>Bacteria</taxon>
        <taxon>Pseudomonadati</taxon>
        <taxon>Pseudomonadota</taxon>
        <taxon>Betaproteobacteria</taxon>
        <taxon>Burkholderiales</taxon>
        <taxon>Comamonadaceae</taxon>
        <taxon>Diaphorobacter</taxon>
    </lineage>
</organism>
<dbReference type="Pfam" id="PF02592">
    <property type="entry name" value="Vut_1"/>
    <property type="match status" value="1"/>
</dbReference>
<dbReference type="HAMAP" id="MF_02088">
    <property type="entry name" value="Q_prec_transport"/>
    <property type="match status" value="1"/>
</dbReference>
<keyword evidence="1" id="KW-1133">Transmembrane helix</keyword>
<dbReference type="PANTHER" id="PTHR34300:SF1">
    <property type="entry name" value="QUEUOSINE PRECURSOR TRANSPORTER"/>
    <property type="match status" value="1"/>
</dbReference>
<comment type="subcellular location">
    <subcellularLocation>
        <location evidence="1">Cell inner membrane</location>
        <topology evidence="1">Multi-pass membrane protein</topology>
    </subcellularLocation>
</comment>
<dbReference type="NCBIfam" id="TIGR00697">
    <property type="entry name" value="queuosine precursor transporter"/>
    <property type="match status" value="1"/>
</dbReference>
<protein>
    <recommendedName>
        <fullName evidence="1">Probable queuosine precursor transporter</fullName>
        <shortName evidence="1">Q precursor transporter</shortName>
    </recommendedName>
</protein>
<gene>
    <name evidence="2" type="ORF">H9K76_19830</name>
</gene>
<dbReference type="InterPro" id="IPR003744">
    <property type="entry name" value="YhhQ"/>
</dbReference>
<sequence>MPTPPSPHADFSTPSATRMLLGVLAMALVVLASNILVQYPINDWLTWGAISYPVAYLVSDLINRSHGPVPARRVAWVGFAVAVAASLLLAPPRIAIASGAAFILSQLFDISVFHRLRQGLWWKAPLIATILAAILDTFVFWSIAFAGGSDPWFTWALGDLGVKLTMGLLLLLPFRLLTWRSVH</sequence>
<keyword evidence="1" id="KW-1003">Cell membrane</keyword>
<comment type="similarity">
    <text evidence="1">Belongs to the vitamin uptake transporter (VUT/ECF) (TC 2.A.88) family. Q precursor transporter subfamily.</text>
</comment>
<accession>A0A7G9RVW8</accession>
<dbReference type="PANTHER" id="PTHR34300">
    <property type="entry name" value="QUEUOSINE PRECURSOR TRANSPORTER-RELATED"/>
    <property type="match status" value="1"/>
</dbReference>
<feature type="transmembrane region" description="Helical" evidence="1">
    <location>
        <begin position="74"/>
        <end position="90"/>
    </location>
</feature>
<dbReference type="GO" id="GO:0005886">
    <property type="term" value="C:plasma membrane"/>
    <property type="evidence" value="ECO:0007669"/>
    <property type="project" value="UniProtKB-SubCell"/>
</dbReference>
<reference evidence="2 3" key="1">
    <citation type="submission" date="2020-08" db="EMBL/GenBank/DDBJ databases">
        <title>Genome sequence of Diaphorobacter ruginosibacter DSM 27467T.</title>
        <authorList>
            <person name="Hyun D.-W."/>
            <person name="Bae J.-W."/>
        </authorList>
    </citation>
    <scope>NUCLEOTIDE SEQUENCE [LARGE SCALE GENOMIC DNA]</scope>
    <source>
        <strain evidence="2 3">DSM 27467</strain>
    </source>
</reference>
<name>A0A7G9RVW8_9BURK</name>
<comment type="function">
    <text evidence="1">Involved in the import of queuosine (Q) precursors, required for Q precursor salvage.</text>
</comment>
<keyword evidence="1" id="KW-0812">Transmembrane</keyword>
<evidence type="ECO:0000313" key="2">
    <source>
        <dbReference type="EMBL" id="QNN59743.1"/>
    </source>
</evidence>
<keyword evidence="3" id="KW-1185">Reference proteome</keyword>
<evidence type="ECO:0000256" key="1">
    <source>
        <dbReference type="HAMAP-Rule" id="MF_02088"/>
    </source>
</evidence>
<dbReference type="AlphaFoldDB" id="A0A7G9RVW8"/>
<keyword evidence="1" id="KW-0472">Membrane</keyword>
<feature type="transmembrane region" description="Helical" evidence="1">
    <location>
        <begin position="20"/>
        <end position="38"/>
    </location>
</feature>
<feature type="transmembrane region" description="Helical" evidence="1">
    <location>
        <begin position="152"/>
        <end position="174"/>
    </location>
</feature>